<keyword evidence="2" id="KW-1185">Reference proteome</keyword>
<evidence type="ECO:0000313" key="2">
    <source>
        <dbReference type="Proteomes" id="UP000191285"/>
    </source>
</evidence>
<proteinExistence type="predicted"/>
<dbReference type="EMBL" id="MLKD01000023">
    <property type="protein sequence ID" value="OQE16635.1"/>
    <property type="molecule type" value="Genomic_DNA"/>
</dbReference>
<gene>
    <name evidence="1" type="ORF">PENSTE_c023G05163</name>
</gene>
<evidence type="ECO:0000313" key="1">
    <source>
        <dbReference type="EMBL" id="OQE16635.1"/>
    </source>
</evidence>
<comment type="caution">
    <text evidence="1">The sequence shown here is derived from an EMBL/GenBank/DDBJ whole genome shotgun (WGS) entry which is preliminary data.</text>
</comment>
<sequence>MKPSSLSSQPLQICLNASKRAGKLVSAIDASDEDRKRAEEIYYSVIYQYTGGPANLPYELRYMTPSPILVSDHFLEDLRKFHDALAIALSNIVARWFTDKEAGFPRRMPLEQHEEDLLQWLHYHAEKYPKHSYKGHQGTWRPDILIPHDDKDGFQMCEINARFFSLGIDLATWIHRGLADERIKPSFVEIPDHNDQMIEAYFRMFNPNLPIHLLQSEHFLQARGRSSIMEAFLDWVEGRTGMRPISVRPENLRLMPDDTSEIGNSLYYARPIDHSGPQQSDEVMLEKIHQVGLQIAVDEGSVLDPEIGRYIALHGANDARSRLIAHDKRVLGIIHQELDDLVSKHHVLTPAQATLLRSRIIPTIIPGSEESRNLLQAHRQGIVSKDDFIIKPARGGRGQGIRFGDELDTSEWESVLMDLQKSSLNQERDTCVVQKIIKQAEEDLYLDDEIGVQRCQRVGTYYSLDGQFLGLGAWRAIIAKQRVCNMSLGSAWKMGSVIRKS</sequence>
<organism evidence="1 2">
    <name type="scientific">Penicillium steckii</name>
    <dbReference type="NCBI Taxonomy" id="303698"/>
    <lineage>
        <taxon>Eukaryota</taxon>
        <taxon>Fungi</taxon>
        <taxon>Dikarya</taxon>
        <taxon>Ascomycota</taxon>
        <taxon>Pezizomycotina</taxon>
        <taxon>Eurotiomycetes</taxon>
        <taxon>Eurotiomycetidae</taxon>
        <taxon>Eurotiales</taxon>
        <taxon>Aspergillaceae</taxon>
        <taxon>Penicillium</taxon>
    </lineage>
</organism>
<dbReference type="Proteomes" id="UP000191285">
    <property type="component" value="Unassembled WGS sequence"/>
</dbReference>
<dbReference type="OrthoDB" id="2117718at2759"/>
<dbReference type="SUPFAM" id="SSF56059">
    <property type="entry name" value="Glutathione synthetase ATP-binding domain-like"/>
    <property type="match status" value="1"/>
</dbReference>
<accession>A0A1V6SRG8</accession>
<protein>
    <submittedName>
        <fullName evidence="1">Uncharacterized protein</fullName>
    </submittedName>
</protein>
<reference evidence="2" key="1">
    <citation type="journal article" date="2017" name="Nat. Microbiol.">
        <title>Global analysis of biosynthetic gene clusters reveals vast potential of secondary metabolite production in Penicillium species.</title>
        <authorList>
            <person name="Nielsen J.C."/>
            <person name="Grijseels S."/>
            <person name="Prigent S."/>
            <person name="Ji B."/>
            <person name="Dainat J."/>
            <person name="Nielsen K.F."/>
            <person name="Frisvad J.C."/>
            <person name="Workman M."/>
            <person name="Nielsen J."/>
        </authorList>
    </citation>
    <scope>NUCLEOTIDE SEQUENCE [LARGE SCALE GENOMIC DNA]</scope>
    <source>
        <strain evidence="2">IBT 24891</strain>
    </source>
</reference>
<name>A0A1V6SRG8_9EURO</name>
<dbReference type="AlphaFoldDB" id="A0A1V6SRG8"/>